<keyword evidence="11" id="KW-0677">Repeat</keyword>
<dbReference type="Gene3D" id="1.20.1070.10">
    <property type="entry name" value="Rhodopsin 7-helix transmembrane proteins"/>
    <property type="match status" value="1"/>
</dbReference>
<dbReference type="InterPro" id="IPR000082">
    <property type="entry name" value="SEA_dom"/>
</dbReference>
<dbReference type="GO" id="GO:0005540">
    <property type="term" value="F:hyaluronic acid binding"/>
    <property type="evidence" value="ECO:0007669"/>
    <property type="project" value="UniProtKB-KW"/>
</dbReference>
<keyword evidence="12" id="KW-0730">Sialic acid</keyword>
<keyword evidence="14 26" id="KW-0297">G-protein coupled receptor</keyword>
<dbReference type="CDD" id="cd15333">
    <property type="entry name" value="7tmA_5-HT1B_1D"/>
    <property type="match status" value="1"/>
</dbReference>
<dbReference type="GO" id="GO:0004993">
    <property type="term" value="F:G protein-coupled serotonin receptor activity"/>
    <property type="evidence" value="ECO:0007669"/>
    <property type="project" value="InterPro"/>
</dbReference>
<feature type="domain" description="EGF-like" evidence="30">
    <location>
        <begin position="1107"/>
        <end position="1149"/>
    </location>
</feature>
<keyword evidence="8" id="KW-0358">Heparin-binding</keyword>
<evidence type="ECO:0000256" key="25">
    <source>
        <dbReference type="PROSITE-ProRule" id="PRU00076"/>
    </source>
</evidence>
<keyword evidence="25" id="KW-0245">EGF-like domain</keyword>
<dbReference type="PROSITE" id="PS50262">
    <property type="entry name" value="G_PROTEIN_RECEP_F1_2"/>
    <property type="match status" value="1"/>
</dbReference>
<evidence type="ECO:0000256" key="10">
    <source>
        <dbReference type="ARBA" id="ARBA00022729"/>
    </source>
</evidence>
<keyword evidence="19 26" id="KW-0807">Transducer</keyword>
<comment type="caution">
    <text evidence="25">Lacks conserved residue(s) required for the propagation of feature annotation.</text>
</comment>
<dbReference type="InterPro" id="IPR039861">
    <property type="entry name" value="IMPG"/>
</dbReference>
<feature type="region of interest" description="Disordered" evidence="27">
    <location>
        <begin position="696"/>
        <end position="737"/>
    </location>
</feature>
<dbReference type="Proteomes" id="UP000824219">
    <property type="component" value="Linkage Group LG09"/>
</dbReference>
<comment type="function">
    <text evidence="24">Chondroitin sulfate-, heparin- and hyaluronan-binding protein. May serve to form a basic macromolecular scaffold comprising the insoluble interphotoreceptor matrix.</text>
</comment>
<proteinExistence type="inferred from homology"/>
<dbReference type="PANTHER" id="PTHR12199">
    <property type="entry name" value="INTERPHOTORECEPTOR MATRIX PROTEOGLYCAN"/>
    <property type="match status" value="1"/>
</dbReference>
<feature type="domain" description="SEA" evidence="29">
    <location>
        <begin position="930"/>
        <end position="1069"/>
    </location>
</feature>
<evidence type="ECO:0000256" key="24">
    <source>
        <dbReference type="ARBA" id="ARBA00045407"/>
    </source>
</evidence>
<dbReference type="CDD" id="cd00054">
    <property type="entry name" value="EGF_CA"/>
    <property type="match status" value="1"/>
</dbReference>
<evidence type="ECO:0000256" key="21">
    <source>
        <dbReference type="ARBA" id="ARBA00023290"/>
    </source>
</evidence>
<gene>
    <name evidence="32" type="ORF">KOW79_008161</name>
</gene>
<evidence type="ECO:0000256" key="28">
    <source>
        <dbReference type="SAM" id="Phobius"/>
    </source>
</evidence>
<evidence type="ECO:0000256" key="15">
    <source>
        <dbReference type="ARBA" id="ARBA00023136"/>
    </source>
</evidence>
<keyword evidence="9 26" id="KW-0812">Transmembrane</keyword>
<evidence type="ECO:0000256" key="27">
    <source>
        <dbReference type="SAM" id="MobiDB-lite"/>
    </source>
</evidence>
<dbReference type="InterPro" id="IPR017452">
    <property type="entry name" value="GPCR_Rhodpsn_7TM"/>
</dbReference>
<keyword evidence="16" id="KW-1015">Disulfide bond</keyword>
<reference evidence="32 33" key="1">
    <citation type="submission" date="2021-06" db="EMBL/GenBank/DDBJ databases">
        <title>Chromosome-level genome assembly of the red-tail catfish (Hemibagrus wyckioides).</title>
        <authorList>
            <person name="Shao F."/>
        </authorList>
    </citation>
    <scope>NUCLEOTIDE SEQUENCE [LARGE SCALE GENOMIC DNA]</scope>
    <source>
        <strain evidence="32">EC202008001</strain>
        <tissue evidence="32">Blood</tissue>
    </source>
</reference>
<dbReference type="InterPro" id="IPR002231">
    <property type="entry name" value="5HT_rcpt"/>
</dbReference>
<evidence type="ECO:0000256" key="9">
    <source>
        <dbReference type="ARBA" id="ARBA00022692"/>
    </source>
</evidence>
<evidence type="ECO:0000256" key="16">
    <source>
        <dbReference type="ARBA" id="ARBA00023157"/>
    </source>
</evidence>
<feature type="transmembrane region" description="Helical" evidence="28">
    <location>
        <begin position="1159"/>
        <end position="1182"/>
    </location>
</feature>
<comment type="similarity">
    <text evidence="26">Belongs to the G-protein coupled receptor 1 family.</text>
</comment>
<feature type="transmembrane region" description="Helical" evidence="28">
    <location>
        <begin position="296"/>
        <end position="316"/>
    </location>
</feature>
<keyword evidence="33" id="KW-1185">Reference proteome</keyword>
<dbReference type="Pfam" id="PF00001">
    <property type="entry name" value="7tm_1"/>
    <property type="match status" value="1"/>
</dbReference>
<feature type="transmembrane region" description="Helical" evidence="28">
    <location>
        <begin position="154"/>
        <end position="175"/>
    </location>
</feature>
<protein>
    <recommendedName>
        <fullName evidence="22">Interphotoreceptor matrix proteoglycan 1</fullName>
    </recommendedName>
    <alternativeName>
        <fullName evidence="23">Sialoprotein associated with cones and rods</fullName>
    </alternativeName>
</protein>
<evidence type="ECO:0000259" key="29">
    <source>
        <dbReference type="PROSITE" id="PS50024"/>
    </source>
</evidence>
<dbReference type="GO" id="GO:0008201">
    <property type="term" value="F:heparin binding"/>
    <property type="evidence" value="ECO:0007669"/>
    <property type="project" value="UniProtKB-KW"/>
</dbReference>
<dbReference type="PROSITE" id="PS50026">
    <property type="entry name" value="EGF_3"/>
    <property type="match status" value="1"/>
</dbReference>
<dbReference type="EMBL" id="JAHKSW010000009">
    <property type="protein sequence ID" value="KAG7328217.1"/>
    <property type="molecule type" value="Genomic_DNA"/>
</dbReference>
<keyword evidence="5" id="KW-1003">Cell membrane</keyword>
<dbReference type="GO" id="GO:0001917">
    <property type="term" value="C:photoreceptor inner segment"/>
    <property type="evidence" value="ECO:0007669"/>
    <property type="project" value="UniProtKB-SubCell"/>
</dbReference>
<evidence type="ECO:0000313" key="33">
    <source>
        <dbReference type="Proteomes" id="UP000824219"/>
    </source>
</evidence>
<evidence type="ECO:0000256" key="6">
    <source>
        <dbReference type="ARBA" id="ARBA00022525"/>
    </source>
</evidence>
<evidence type="ECO:0000259" key="30">
    <source>
        <dbReference type="PROSITE" id="PS50026"/>
    </source>
</evidence>
<evidence type="ECO:0000256" key="12">
    <source>
        <dbReference type="ARBA" id="ARBA00022981"/>
    </source>
</evidence>
<feature type="transmembrane region" description="Helical" evidence="28">
    <location>
        <begin position="112"/>
        <end position="133"/>
    </location>
</feature>
<evidence type="ECO:0000256" key="20">
    <source>
        <dbReference type="ARBA" id="ARBA00023273"/>
    </source>
</evidence>
<evidence type="ECO:0000256" key="26">
    <source>
        <dbReference type="RuleBase" id="RU000688"/>
    </source>
</evidence>
<dbReference type="PRINTS" id="PR01101">
    <property type="entry name" value="5HTRECEPTOR"/>
</dbReference>
<keyword evidence="10" id="KW-0732">Signal</keyword>
<evidence type="ECO:0000256" key="5">
    <source>
        <dbReference type="ARBA" id="ARBA00022475"/>
    </source>
</evidence>
<evidence type="ECO:0000256" key="3">
    <source>
        <dbReference type="ARBA" id="ARBA00004593"/>
    </source>
</evidence>
<keyword evidence="17 26" id="KW-0675">Receptor</keyword>
<dbReference type="GO" id="GO:0005886">
    <property type="term" value="C:plasma membrane"/>
    <property type="evidence" value="ECO:0007669"/>
    <property type="project" value="UniProtKB-SubCell"/>
</dbReference>
<evidence type="ECO:0000256" key="11">
    <source>
        <dbReference type="ARBA" id="ARBA00022737"/>
    </source>
</evidence>
<dbReference type="SUPFAM" id="SSF81321">
    <property type="entry name" value="Family A G protein-coupled receptor-like"/>
    <property type="match status" value="1"/>
</dbReference>
<evidence type="ECO:0000256" key="2">
    <source>
        <dbReference type="ARBA" id="ARBA00004504"/>
    </source>
</evidence>
<feature type="compositionally biased region" description="Polar residues" evidence="27">
    <location>
        <begin position="969"/>
        <end position="984"/>
    </location>
</feature>
<feature type="transmembrane region" description="Helical" evidence="28">
    <location>
        <begin position="74"/>
        <end position="100"/>
    </location>
</feature>
<name>A0A9D3NWL5_9TELE</name>
<feature type="domain" description="G-protein coupled receptors family 1 profile" evidence="31">
    <location>
        <begin position="54"/>
        <end position="348"/>
    </location>
</feature>
<dbReference type="SMART" id="SM01381">
    <property type="entry name" value="7TM_GPCR_Srsx"/>
    <property type="match status" value="1"/>
</dbReference>
<evidence type="ECO:0000256" key="17">
    <source>
        <dbReference type="ARBA" id="ARBA00023170"/>
    </source>
</evidence>
<evidence type="ECO:0000256" key="4">
    <source>
        <dbReference type="ARBA" id="ARBA00004651"/>
    </source>
</evidence>
<comment type="subcellular location">
    <subcellularLocation>
        <location evidence="4">Cell membrane</location>
        <topology evidence="4">Multi-pass membrane protein</topology>
    </subcellularLocation>
    <subcellularLocation>
        <location evidence="2">Cell projection</location>
        <location evidence="2">Cilium</location>
        <location evidence="2">Photoreceptor outer segment</location>
    </subcellularLocation>
    <subcellularLocation>
        <location evidence="1">Photoreceptor inner segment</location>
    </subcellularLocation>
    <subcellularLocation>
        <location evidence="3">Secreted</location>
        <location evidence="3">Extracellular space</location>
        <location evidence="3">Extracellular matrix</location>
        <location evidence="3">Interphotoreceptor matrix</location>
    </subcellularLocation>
</comment>
<dbReference type="PRINTS" id="PR00237">
    <property type="entry name" value="GPCRRHODOPSN"/>
</dbReference>
<feature type="transmembrane region" description="Helical" evidence="28">
    <location>
        <begin position="40"/>
        <end position="62"/>
    </location>
</feature>
<feature type="region of interest" description="Disordered" evidence="27">
    <location>
        <begin position="238"/>
        <end position="258"/>
    </location>
</feature>
<comment type="caution">
    <text evidence="32">The sequence shown here is derived from an EMBL/GenBank/DDBJ whole genome shotgun (WGS) entry which is preliminary data.</text>
</comment>
<accession>A0A9D3NWL5</accession>
<keyword evidence="20" id="KW-0966">Cell projection</keyword>
<dbReference type="InterPro" id="IPR036364">
    <property type="entry name" value="SEA_dom_sf"/>
</dbReference>
<evidence type="ECO:0000256" key="19">
    <source>
        <dbReference type="ARBA" id="ARBA00023224"/>
    </source>
</evidence>
<keyword evidence="18" id="KW-0325">Glycoprotein</keyword>
<dbReference type="OrthoDB" id="8960773at2759"/>
<evidence type="ECO:0000256" key="23">
    <source>
        <dbReference type="ARBA" id="ARBA00042018"/>
    </source>
</evidence>
<keyword evidence="7" id="KW-0272">Extracellular matrix</keyword>
<evidence type="ECO:0000256" key="18">
    <source>
        <dbReference type="ARBA" id="ARBA00023180"/>
    </source>
</evidence>
<evidence type="ECO:0000256" key="13">
    <source>
        <dbReference type="ARBA" id="ARBA00022989"/>
    </source>
</evidence>
<dbReference type="InterPro" id="IPR000276">
    <property type="entry name" value="GPCR_Rhodpsn"/>
</dbReference>
<evidence type="ECO:0000256" key="14">
    <source>
        <dbReference type="ARBA" id="ARBA00023040"/>
    </source>
</evidence>
<keyword evidence="21" id="KW-0373">Hyaluronic acid</keyword>
<evidence type="ECO:0000256" key="1">
    <source>
        <dbReference type="ARBA" id="ARBA00004437"/>
    </source>
</evidence>
<dbReference type="PANTHER" id="PTHR12199:SF3">
    <property type="entry name" value="INTERPHOTORECEPTOR MATRIX PROTEOGLYCAN 1"/>
    <property type="match status" value="1"/>
</dbReference>
<keyword evidence="15 28" id="KW-0472">Membrane</keyword>
<feature type="compositionally biased region" description="Polar residues" evidence="27">
    <location>
        <begin position="239"/>
        <end position="256"/>
    </location>
</feature>
<evidence type="ECO:0000256" key="22">
    <source>
        <dbReference type="ARBA" id="ARBA00040753"/>
    </source>
</evidence>
<keyword evidence="6" id="KW-0964">Secreted</keyword>
<feature type="region of interest" description="Disordered" evidence="27">
    <location>
        <begin position="969"/>
        <end position="989"/>
    </location>
</feature>
<evidence type="ECO:0000256" key="8">
    <source>
        <dbReference type="ARBA" id="ARBA00022674"/>
    </source>
</evidence>
<evidence type="ECO:0000259" key="31">
    <source>
        <dbReference type="PROSITE" id="PS50262"/>
    </source>
</evidence>
<dbReference type="GO" id="GO:0007601">
    <property type="term" value="P:visual perception"/>
    <property type="evidence" value="ECO:0007669"/>
    <property type="project" value="InterPro"/>
</dbReference>
<dbReference type="GO" id="GO:0001750">
    <property type="term" value="C:photoreceptor outer segment"/>
    <property type="evidence" value="ECO:0007669"/>
    <property type="project" value="UniProtKB-SubCell"/>
</dbReference>
<dbReference type="SUPFAM" id="SSF82671">
    <property type="entry name" value="SEA domain"/>
    <property type="match status" value="1"/>
</dbReference>
<dbReference type="PROSITE" id="PS50024">
    <property type="entry name" value="SEA"/>
    <property type="match status" value="1"/>
</dbReference>
<dbReference type="PROSITE" id="PS00237">
    <property type="entry name" value="G_PROTEIN_RECEP_F1_1"/>
    <property type="match status" value="1"/>
</dbReference>
<dbReference type="GO" id="GO:0033165">
    <property type="term" value="C:interphotoreceptor matrix"/>
    <property type="evidence" value="ECO:0007669"/>
    <property type="project" value="UniProtKB-SubCell"/>
</dbReference>
<feature type="transmembrane region" description="Helical" evidence="28">
    <location>
        <begin position="195"/>
        <end position="220"/>
    </location>
</feature>
<organism evidence="32 33">
    <name type="scientific">Hemibagrus wyckioides</name>
    <dbReference type="NCBI Taxonomy" id="337641"/>
    <lineage>
        <taxon>Eukaryota</taxon>
        <taxon>Metazoa</taxon>
        <taxon>Chordata</taxon>
        <taxon>Craniata</taxon>
        <taxon>Vertebrata</taxon>
        <taxon>Euteleostomi</taxon>
        <taxon>Actinopterygii</taxon>
        <taxon>Neopterygii</taxon>
        <taxon>Teleostei</taxon>
        <taxon>Ostariophysi</taxon>
        <taxon>Siluriformes</taxon>
        <taxon>Bagridae</taxon>
        <taxon>Hemibagrus</taxon>
    </lineage>
</organism>
<evidence type="ECO:0000313" key="32">
    <source>
        <dbReference type="EMBL" id="KAG7328217.1"/>
    </source>
</evidence>
<keyword evidence="13 28" id="KW-1133">Transmembrane helix</keyword>
<sequence>MEHFNPPPTNYVLETNVSTNASDASKTAAKETSLAFQATVGSVLGAITLATTLSNAFVIATISRSRKLHTPANFLIASLALTDLLVSVLVMPVSALYTVSRTWTLGQVVCDIWLSSDITCCTASILHLCVIALDRYWAITDAVEYAKRRTTSRAAAMVATAWVIAISISLPPFFWRQVKAGAVTSCEVNTDHLFYTIYSTFGAFYIPTLLLIALYGRIYVEARRRILRQSPKKFGKRLTSAQLVSNSPGSTSLTSARQDDAGSVISDSQIKITVSDSLLEKKRISAARERKATKTLGIILGAYIVCWLPFFIYTLLVPLCPSCQAYPELFDFFTWLGYLNSLINPIIYTMANDDFKTAFQKLISFRFSSGIKVLSRDHLSWNRNVKYRHFYEDSRAARHLSAVRDSLFLNKLRVKRSALFSTGVRACPQENMAEVITSHKSYYKLRVCQEVVWEAFQIFLDRVPGMTEFQQRVHACQTDSLCVEDLAHNFSRSKEHLDLVARRLTIQDNQEHAMATSVAGEKCSKTPEEKFAMDLEKTKVSAVQHIIEFSVTVKDPDYIQLQRDHGHVQYHDAPHSLHVQMLQIFNKLAGFKEIRLLGIQQMSSPESIAVHCAMVFETEVDSTRIGTTGTESDTEIALKDMILKALREDPSLPLDIRSLSFEPTTQNHLKDLPADRPKHLPGVLRTQVALAISEDTTESINISEEEAAPNGTQGRDEEAIESTFPRPETRYKRNTSLDSPLKVSEVEQALGNEIAAMPTELNLNSMKAVRATTSNQYSESEVDVSEASFKDKISAMPYFTQTEMPKAEDTAGIATVAMDGISETPEASSFTESSEVPSTNQPIELIRLSFVPRTERTIQHMQSASIPKTVSSVDIPSLPSELPGNFLNTEGRSIQTHSSHQAKACEKQDFIKGLPPETDSPQSSVPSLDKDVGVFFSLKFTNMIFSEDLLNKSSPGYKSLEDTFLELRQSSESSNLPNSETSSKQNKKEQQTLASIPLLQFLQSDLTGFKELHILNFRNGSVVVNKKMKLAKPVEDNLTKAVHCTLDKLMPSNAASKKDSGIDSHPADPCKYMNCNEFSHCVVNMLSSEAECLCDPGYSTVDGLLCQSICNLQPNYCLNGGLCENIPGHGASCRCPSAKYWYYDGEHCSELVSVPVNPVIYVLCLMGSLTVVCAVIGLLVFINRNCIRTRKRVTLVRSHSQLSTEGIMRVNPVFENDDGILTHVSRSSQPSDQVSFYSLENMRLSIEIPRQLYTTRSEKLVSEIVGFHHCIPHVQTWRPSNEHRGSDSDGIE</sequence>
<dbReference type="SMART" id="SM00181">
    <property type="entry name" value="EGF"/>
    <property type="match status" value="2"/>
</dbReference>
<evidence type="ECO:0000256" key="7">
    <source>
        <dbReference type="ARBA" id="ARBA00022530"/>
    </source>
</evidence>
<dbReference type="InterPro" id="IPR000742">
    <property type="entry name" value="EGF"/>
</dbReference>